<feature type="region of interest" description="Disordered" evidence="1">
    <location>
        <begin position="1"/>
        <end position="58"/>
    </location>
</feature>
<dbReference type="EMBL" id="MU004184">
    <property type="protein sequence ID" value="KAF2499743.1"/>
    <property type="molecule type" value="Genomic_DNA"/>
</dbReference>
<feature type="region of interest" description="Disordered" evidence="1">
    <location>
        <begin position="360"/>
        <end position="434"/>
    </location>
</feature>
<reference evidence="2" key="1">
    <citation type="journal article" date="2020" name="Stud. Mycol.">
        <title>101 Dothideomycetes genomes: a test case for predicting lifestyles and emergence of pathogens.</title>
        <authorList>
            <person name="Haridas S."/>
            <person name="Albert R."/>
            <person name="Binder M."/>
            <person name="Bloem J."/>
            <person name="Labutti K."/>
            <person name="Salamov A."/>
            <person name="Andreopoulos B."/>
            <person name="Baker S."/>
            <person name="Barry K."/>
            <person name="Bills G."/>
            <person name="Bluhm B."/>
            <person name="Cannon C."/>
            <person name="Castanera R."/>
            <person name="Culley D."/>
            <person name="Daum C."/>
            <person name="Ezra D."/>
            <person name="Gonzalez J."/>
            <person name="Henrissat B."/>
            <person name="Kuo A."/>
            <person name="Liang C."/>
            <person name="Lipzen A."/>
            <person name="Lutzoni F."/>
            <person name="Magnuson J."/>
            <person name="Mondo S."/>
            <person name="Nolan M."/>
            <person name="Ohm R."/>
            <person name="Pangilinan J."/>
            <person name="Park H.-J."/>
            <person name="Ramirez L."/>
            <person name="Alfaro M."/>
            <person name="Sun H."/>
            <person name="Tritt A."/>
            <person name="Yoshinaga Y."/>
            <person name="Zwiers L.-H."/>
            <person name="Turgeon B."/>
            <person name="Goodwin S."/>
            <person name="Spatafora J."/>
            <person name="Crous P."/>
            <person name="Grigoriev I."/>
        </authorList>
    </citation>
    <scope>NUCLEOTIDE SEQUENCE</scope>
    <source>
        <strain evidence="2">CBS 269.34</strain>
    </source>
</reference>
<evidence type="ECO:0000256" key="1">
    <source>
        <dbReference type="SAM" id="MobiDB-lite"/>
    </source>
</evidence>
<accession>A0A6A6R7N0</accession>
<feature type="region of interest" description="Disordered" evidence="1">
    <location>
        <begin position="447"/>
        <end position="467"/>
    </location>
</feature>
<protein>
    <submittedName>
        <fullName evidence="2">Uncharacterized protein</fullName>
    </submittedName>
</protein>
<name>A0A6A6R7N0_9PEZI</name>
<dbReference type="OrthoDB" id="3799856at2759"/>
<feature type="compositionally biased region" description="Polar residues" evidence="1">
    <location>
        <begin position="12"/>
        <end position="21"/>
    </location>
</feature>
<feature type="region of interest" description="Disordered" evidence="1">
    <location>
        <begin position="211"/>
        <end position="246"/>
    </location>
</feature>
<feature type="compositionally biased region" description="Polar residues" evidence="1">
    <location>
        <begin position="402"/>
        <end position="432"/>
    </location>
</feature>
<dbReference type="Proteomes" id="UP000799750">
    <property type="component" value="Unassembled WGS sequence"/>
</dbReference>
<gene>
    <name evidence="2" type="ORF">BU16DRAFT_558051</name>
</gene>
<sequence length="684" mass="77270">MATPARGGSKTPLKNGSQTQNGKRKRTEQPEPTTHPNIRAKRNLETPNAPSDPGRSSFERAKSIFRGDDDPYCPSSITAPKALPESEEWSFRFDVLCTTDPNHTIFKRALQGILQMSFPSGFVSDEISDIERKMREKGANEKRVDSMRKLAGEEVIHRLIWVLAEYLDTPDKARETITSIVDASNHRHGQKNEENGFGSLAKELRKLRGQTLGDRAGRVDAEGSTQLPIRSRSPERPPTRPRTSIIIPENQYKRRPSIQEEIVSSSAQTHSLQNRKKACWDIETPLDLSKEDIPKIFKKDRHLYAYHALPVVREDMEDNTPYEDLTAEIRRRWKGLTEKERKSWILSYKRLLSGDSSMLVFSKDSSSPPAPSDGEAGVPSERGNNAHNGRKDVKIKREPNIDANSSTLRSTASIIKQDGTTKSHSNASTDATRGSVVVNVPLSASRKSVTVNPHADVPRGPASERLQNTEPPVVDLFWGTSELPRDQPEDVTRALLPWLSQRIPEETASISFPDKICYRMTKASVRPRTMKALTSTYLVDSKKARSDIERDLQYWIAVNPKAFPELWQHPVMFSVLRMDTTPVTDLLFLNGPALTPATAIAVGDFVCNAFRNRMHPMNYEVEFGARSKIRDSIFSVLRDCAGSSLGFRLEMRVRPIVFRYRDRFLELKQCDLVQEWEAISGLKW</sequence>
<dbReference type="AlphaFoldDB" id="A0A6A6R7N0"/>
<evidence type="ECO:0000313" key="3">
    <source>
        <dbReference type="Proteomes" id="UP000799750"/>
    </source>
</evidence>
<proteinExistence type="predicted"/>
<evidence type="ECO:0000313" key="2">
    <source>
        <dbReference type="EMBL" id="KAF2499743.1"/>
    </source>
</evidence>
<organism evidence="2 3">
    <name type="scientific">Lophium mytilinum</name>
    <dbReference type="NCBI Taxonomy" id="390894"/>
    <lineage>
        <taxon>Eukaryota</taxon>
        <taxon>Fungi</taxon>
        <taxon>Dikarya</taxon>
        <taxon>Ascomycota</taxon>
        <taxon>Pezizomycotina</taxon>
        <taxon>Dothideomycetes</taxon>
        <taxon>Pleosporomycetidae</taxon>
        <taxon>Mytilinidiales</taxon>
        <taxon>Mytilinidiaceae</taxon>
        <taxon>Lophium</taxon>
    </lineage>
</organism>
<feature type="compositionally biased region" description="Basic and acidic residues" evidence="1">
    <location>
        <begin position="389"/>
        <end position="400"/>
    </location>
</feature>
<keyword evidence="3" id="KW-1185">Reference proteome</keyword>